<reference evidence="2 3" key="1">
    <citation type="submission" date="2014-07" db="EMBL/GenBank/DDBJ databases">
        <title>Draft Genome Sequence of Gephyronic Acid Producer, Cystobacter violaceus Strain Cb vi76.</title>
        <authorList>
            <person name="Stevens D.C."/>
            <person name="Young J."/>
            <person name="Carmichael R."/>
            <person name="Tan J."/>
            <person name="Taylor R.E."/>
        </authorList>
    </citation>
    <scope>NUCLEOTIDE SEQUENCE [LARGE SCALE GENOMIC DNA]</scope>
    <source>
        <strain evidence="2 3">Cb vi76</strain>
    </source>
</reference>
<keyword evidence="1" id="KW-0732">Signal</keyword>
<organism evidence="2 3">
    <name type="scientific">Archangium violaceum Cb vi76</name>
    <dbReference type="NCBI Taxonomy" id="1406225"/>
    <lineage>
        <taxon>Bacteria</taxon>
        <taxon>Pseudomonadati</taxon>
        <taxon>Myxococcota</taxon>
        <taxon>Myxococcia</taxon>
        <taxon>Myxococcales</taxon>
        <taxon>Cystobacterineae</taxon>
        <taxon>Archangiaceae</taxon>
        <taxon>Archangium</taxon>
    </lineage>
</organism>
<feature type="chain" id="PRO_5001781648" description="Transporter" evidence="1">
    <location>
        <begin position="18"/>
        <end position="269"/>
    </location>
</feature>
<evidence type="ECO:0000256" key="1">
    <source>
        <dbReference type="SAM" id="SignalP"/>
    </source>
</evidence>
<evidence type="ECO:0000313" key="3">
    <source>
        <dbReference type="Proteomes" id="UP000028547"/>
    </source>
</evidence>
<comment type="caution">
    <text evidence="2">The sequence shown here is derived from an EMBL/GenBank/DDBJ whole genome shotgun (WGS) entry which is preliminary data.</text>
</comment>
<dbReference type="Proteomes" id="UP000028547">
    <property type="component" value="Unassembled WGS sequence"/>
</dbReference>
<dbReference type="RefSeq" id="WP_043394632.1">
    <property type="nucleotide sequence ID" value="NZ_JPMI01000088.1"/>
</dbReference>
<gene>
    <name evidence="2" type="ORF">Q664_14375</name>
</gene>
<sequence>MRIHLLTLMLMTTPALAQSPLSALVAEYETGPAYIFQNDGRYGPTGTSYEADDLNQKDNLYRSQRIALEARLGERHGIILLYAPFDITTRATLTKDIDFRGTVFPTGTVVDSRYLFDGYRASYLYRLVNGERFTWDIGASVQIRNALVSLGAVDGTRYAKESDIGVVGALKTRLRYELPSRVWAGLEADALSTFGLLGNTTGGIYDVALTLGLPLNTKGDVHAYARLRLLGGGADVTSRDIYNWGNFGFAVLGVQADLVSLVESALPRP</sequence>
<evidence type="ECO:0000313" key="2">
    <source>
        <dbReference type="EMBL" id="KFA92601.1"/>
    </source>
</evidence>
<dbReference type="AlphaFoldDB" id="A0A084SVW6"/>
<name>A0A084SVW6_9BACT</name>
<evidence type="ECO:0008006" key="4">
    <source>
        <dbReference type="Google" id="ProtNLM"/>
    </source>
</evidence>
<dbReference type="EMBL" id="JPMI01000088">
    <property type="protein sequence ID" value="KFA92601.1"/>
    <property type="molecule type" value="Genomic_DNA"/>
</dbReference>
<protein>
    <recommendedName>
        <fullName evidence="4">Transporter</fullName>
    </recommendedName>
</protein>
<feature type="signal peptide" evidence="1">
    <location>
        <begin position="1"/>
        <end position="17"/>
    </location>
</feature>
<accession>A0A084SVW6</accession>
<proteinExistence type="predicted"/>